<evidence type="ECO:0000256" key="2">
    <source>
        <dbReference type="ARBA" id="ARBA00012829"/>
    </source>
</evidence>
<dbReference type="Gene3D" id="3.30.930.10">
    <property type="entry name" value="Bira Bifunctional Protein, Domain 2"/>
    <property type="match status" value="1"/>
</dbReference>
<keyword evidence="4" id="KW-0547">Nucleotide-binding</keyword>
<evidence type="ECO:0000256" key="5">
    <source>
        <dbReference type="ARBA" id="ARBA00022840"/>
    </source>
</evidence>
<proteinExistence type="inferred from homology"/>
<reference evidence="9" key="1">
    <citation type="submission" date="2023-03" db="EMBL/GenBank/DDBJ databases">
        <authorList>
            <person name="Steffen K."/>
            <person name="Cardenas P."/>
        </authorList>
    </citation>
    <scope>NUCLEOTIDE SEQUENCE</scope>
</reference>
<keyword evidence="10" id="KW-1185">Reference proteome</keyword>
<dbReference type="InterPro" id="IPR045864">
    <property type="entry name" value="aa-tRNA-synth_II/BPL/LPL"/>
</dbReference>
<accession>A0AA35SAB9</accession>
<dbReference type="GO" id="GO:0005524">
    <property type="term" value="F:ATP binding"/>
    <property type="evidence" value="ECO:0007669"/>
    <property type="project" value="UniProtKB-KW"/>
</dbReference>
<dbReference type="PANTHER" id="PTHR30075:SF2">
    <property type="entry name" value="GLYCINE--TRNA LIGASE, CHLOROPLASTIC_MITOCHONDRIAL 2"/>
    <property type="match status" value="1"/>
</dbReference>
<evidence type="ECO:0000256" key="1">
    <source>
        <dbReference type="ARBA" id="ARBA00008226"/>
    </source>
</evidence>
<dbReference type="EC" id="6.1.1.14" evidence="2"/>
<organism evidence="9 10">
    <name type="scientific">Geodia barretti</name>
    <name type="common">Barrett's horny sponge</name>
    <dbReference type="NCBI Taxonomy" id="519541"/>
    <lineage>
        <taxon>Eukaryota</taxon>
        <taxon>Metazoa</taxon>
        <taxon>Porifera</taxon>
        <taxon>Demospongiae</taxon>
        <taxon>Heteroscleromorpha</taxon>
        <taxon>Tetractinellida</taxon>
        <taxon>Astrophorina</taxon>
        <taxon>Geodiidae</taxon>
        <taxon>Geodia</taxon>
    </lineage>
</organism>
<dbReference type="PANTHER" id="PTHR30075">
    <property type="entry name" value="GLYCYL-TRNA SYNTHETASE"/>
    <property type="match status" value="1"/>
</dbReference>
<keyword evidence="6" id="KW-0648">Protein biosynthesis</keyword>
<dbReference type="GO" id="GO:0004820">
    <property type="term" value="F:glycine-tRNA ligase activity"/>
    <property type="evidence" value="ECO:0007669"/>
    <property type="project" value="UniProtKB-EC"/>
</dbReference>
<name>A0AA35SAB9_GEOBA</name>
<dbReference type="GO" id="GO:0005829">
    <property type="term" value="C:cytosol"/>
    <property type="evidence" value="ECO:0007669"/>
    <property type="project" value="TreeGrafter"/>
</dbReference>
<evidence type="ECO:0000256" key="3">
    <source>
        <dbReference type="ARBA" id="ARBA00022598"/>
    </source>
</evidence>
<comment type="catalytic activity">
    <reaction evidence="8">
        <text>tRNA(Gly) + glycine + ATP = glycyl-tRNA(Gly) + AMP + diphosphate</text>
        <dbReference type="Rhea" id="RHEA:16013"/>
        <dbReference type="Rhea" id="RHEA-COMP:9664"/>
        <dbReference type="Rhea" id="RHEA-COMP:9683"/>
        <dbReference type="ChEBI" id="CHEBI:30616"/>
        <dbReference type="ChEBI" id="CHEBI:33019"/>
        <dbReference type="ChEBI" id="CHEBI:57305"/>
        <dbReference type="ChEBI" id="CHEBI:78442"/>
        <dbReference type="ChEBI" id="CHEBI:78522"/>
        <dbReference type="ChEBI" id="CHEBI:456215"/>
        <dbReference type="EC" id="6.1.1.14"/>
    </reaction>
</comment>
<dbReference type="InterPro" id="IPR002310">
    <property type="entry name" value="Gly-tRNA_ligase_asu"/>
</dbReference>
<dbReference type="EMBL" id="CASHTH010002183">
    <property type="protein sequence ID" value="CAI8025819.1"/>
    <property type="molecule type" value="Genomic_DNA"/>
</dbReference>
<keyword evidence="3 9" id="KW-0436">Ligase</keyword>
<evidence type="ECO:0000256" key="4">
    <source>
        <dbReference type="ARBA" id="ARBA00022741"/>
    </source>
</evidence>
<comment type="caution">
    <text evidence="9">The sequence shown here is derived from an EMBL/GenBank/DDBJ whole genome shotgun (WGS) entry which is preliminary data.</text>
</comment>
<dbReference type="InterPro" id="IPR006194">
    <property type="entry name" value="Gly-tRNA-synth_heterodimer"/>
</dbReference>
<evidence type="ECO:0000313" key="9">
    <source>
        <dbReference type="EMBL" id="CAI8025819.1"/>
    </source>
</evidence>
<keyword evidence="7" id="KW-0030">Aminoacyl-tRNA synthetase</keyword>
<evidence type="ECO:0000256" key="8">
    <source>
        <dbReference type="ARBA" id="ARBA00047937"/>
    </source>
</evidence>
<evidence type="ECO:0000313" key="10">
    <source>
        <dbReference type="Proteomes" id="UP001174909"/>
    </source>
</evidence>
<evidence type="ECO:0000256" key="7">
    <source>
        <dbReference type="ARBA" id="ARBA00023146"/>
    </source>
</evidence>
<dbReference type="AlphaFoldDB" id="A0AA35SAB9"/>
<sequence>MYLQQRTEVWSIDFDGVHTYGEIYRQQEIEHCIYNFELADVERQRTLCDLYNAEAEACIERGLVAPAHDYVLRQSQALTSWTHEELSALPNVPNSLPQCAARHAASPNCTWNSGCTRNIRGLRTAKSTERTKENQTGEKTSQLFRYPSLNLYSLNW</sequence>
<dbReference type="Pfam" id="PF02091">
    <property type="entry name" value="tRNA-synt_2e"/>
    <property type="match status" value="1"/>
</dbReference>
<dbReference type="SUPFAM" id="SSF55681">
    <property type="entry name" value="Class II aaRS and biotin synthetases"/>
    <property type="match status" value="1"/>
</dbReference>
<keyword evidence="5" id="KW-0067">ATP-binding</keyword>
<comment type="similarity">
    <text evidence="1">Belongs to the class-II aminoacyl-tRNA synthetase family.</text>
</comment>
<evidence type="ECO:0000256" key="6">
    <source>
        <dbReference type="ARBA" id="ARBA00022917"/>
    </source>
</evidence>
<dbReference type="Proteomes" id="UP001174909">
    <property type="component" value="Unassembled WGS sequence"/>
</dbReference>
<protein>
    <recommendedName>
        <fullName evidence="2">glycine--tRNA ligase</fullName>
        <ecNumber evidence="2">6.1.1.14</ecNumber>
    </recommendedName>
</protein>
<gene>
    <name evidence="9" type="ORF">GBAR_LOCUS14888</name>
</gene>
<dbReference type="GO" id="GO:0006426">
    <property type="term" value="P:glycyl-tRNA aminoacylation"/>
    <property type="evidence" value="ECO:0007669"/>
    <property type="project" value="InterPro"/>
</dbReference>